<proteinExistence type="predicted"/>
<evidence type="ECO:0000313" key="2">
    <source>
        <dbReference type="EMBL" id="QJA75596.1"/>
    </source>
</evidence>
<dbReference type="AlphaFoldDB" id="A0A6M3ISY2"/>
<dbReference type="EMBL" id="MT141374">
    <property type="protein sequence ID" value="QJA59542.1"/>
    <property type="molecule type" value="Genomic_DNA"/>
</dbReference>
<sequence length="76" mass="8572">MPAEFDKMVKSIKDSFKGKINPRTKKPYTESDAYAIATSTWKKKHGNLPTRNNNDLNDSEEINKLFLDAVKEVVGG</sequence>
<reference evidence="1" key="1">
    <citation type="submission" date="2020-03" db="EMBL/GenBank/DDBJ databases">
        <title>The deep terrestrial virosphere.</title>
        <authorList>
            <person name="Holmfeldt K."/>
            <person name="Nilsson E."/>
            <person name="Simone D."/>
            <person name="Lopez-Fernandez M."/>
            <person name="Wu X."/>
            <person name="de Brujin I."/>
            <person name="Lundin D."/>
            <person name="Andersson A."/>
            <person name="Bertilsson S."/>
            <person name="Dopson M."/>
        </authorList>
    </citation>
    <scope>NUCLEOTIDE SEQUENCE</scope>
    <source>
        <strain evidence="2">MM415A01743</strain>
        <strain evidence="1">MM415B01269</strain>
    </source>
</reference>
<protein>
    <submittedName>
        <fullName evidence="1">Uncharacterized protein</fullName>
    </submittedName>
</protein>
<evidence type="ECO:0000313" key="1">
    <source>
        <dbReference type="EMBL" id="QJA59542.1"/>
    </source>
</evidence>
<organism evidence="1">
    <name type="scientific">viral metagenome</name>
    <dbReference type="NCBI Taxonomy" id="1070528"/>
    <lineage>
        <taxon>unclassified sequences</taxon>
        <taxon>metagenomes</taxon>
        <taxon>organismal metagenomes</taxon>
    </lineage>
</organism>
<dbReference type="EMBL" id="MT142173">
    <property type="protein sequence ID" value="QJA75596.1"/>
    <property type="molecule type" value="Genomic_DNA"/>
</dbReference>
<gene>
    <name evidence="2" type="ORF">MM415A01743_0008</name>
    <name evidence="1" type="ORF">MM415B01269_0012</name>
</gene>
<accession>A0A6M3ISY2</accession>
<name>A0A6M3ISY2_9ZZZZ</name>